<feature type="transmembrane region" description="Helical" evidence="1">
    <location>
        <begin position="6"/>
        <end position="24"/>
    </location>
</feature>
<dbReference type="Proteomes" id="UP000295132">
    <property type="component" value="Unassembled WGS sequence"/>
</dbReference>
<dbReference type="AlphaFoldDB" id="A0A4R5VMH8"/>
<dbReference type="RefSeq" id="WP_133336984.1">
    <property type="nucleotide sequence ID" value="NZ_SMYO01000009.1"/>
</dbReference>
<keyword evidence="1" id="KW-0472">Membrane</keyword>
<evidence type="ECO:0000313" key="2">
    <source>
        <dbReference type="EMBL" id="TDK59387.1"/>
    </source>
</evidence>
<gene>
    <name evidence="2" type="ORF">E2K98_19340</name>
</gene>
<keyword evidence="1" id="KW-0812">Transmembrane</keyword>
<organism evidence="2 3">
    <name type="scientific">Bacillus salipaludis</name>
    <dbReference type="NCBI Taxonomy" id="2547811"/>
    <lineage>
        <taxon>Bacteria</taxon>
        <taxon>Bacillati</taxon>
        <taxon>Bacillota</taxon>
        <taxon>Bacilli</taxon>
        <taxon>Bacillales</taxon>
        <taxon>Bacillaceae</taxon>
        <taxon>Bacillus</taxon>
    </lineage>
</organism>
<name>A0A4R5VMH8_9BACI</name>
<keyword evidence="1" id="KW-1133">Transmembrane helix</keyword>
<comment type="caution">
    <text evidence="2">The sequence shown here is derived from an EMBL/GenBank/DDBJ whole genome shotgun (WGS) entry which is preliminary data.</text>
</comment>
<evidence type="ECO:0000256" key="1">
    <source>
        <dbReference type="SAM" id="Phobius"/>
    </source>
</evidence>
<sequence length="96" mass="10858">MKILLILGSIVIPIFMIILQRKWVKIQNLYNLVAIISALIFGNIASIGILNIINDGTVFMTNIHALFLNPFFLMTGGYLGVYLLYLIVLRALNDYK</sequence>
<accession>A0A4R5VMH8</accession>
<feature type="transmembrane region" description="Helical" evidence="1">
    <location>
        <begin position="31"/>
        <end position="53"/>
    </location>
</feature>
<reference evidence="2 3" key="1">
    <citation type="submission" date="2019-03" db="EMBL/GenBank/DDBJ databases">
        <title>Bacillus niacini sp. nov. a Nicotinate-Metabolizing Mesophile Isolated from Soil.</title>
        <authorList>
            <person name="Zhang G."/>
        </authorList>
    </citation>
    <scope>NUCLEOTIDE SEQUENCE [LARGE SCALE GENOMIC DNA]</scope>
    <source>
        <strain evidence="2 3">WN066</strain>
    </source>
</reference>
<evidence type="ECO:0000313" key="3">
    <source>
        <dbReference type="Proteomes" id="UP000295132"/>
    </source>
</evidence>
<dbReference type="EMBL" id="SMYO01000009">
    <property type="protein sequence ID" value="TDK59387.1"/>
    <property type="molecule type" value="Genomic_DNA"/>
</dbReference>
<proteinExistence type="predicted"/>
<feature type="transmembrane region" description="Helical" evidence="1">
    <location>
        <begin position="65"/>
        <end position="88"/>
    </location>
</feature>
<protein>
    <submittedName>
        <fullName evidence="2">Transposase</fullName>
    </submittedName>
</protein>